<dbReference type="Pfam" id="PF00697">
    <property type="entry name" value="PRAI"/>
    <property type="match status" value="1"/>
</dbReference>
<evidence type="ECO:0000256" key="4">
    <source>
        <dbReference type="ARBA" id="ARBA00022272"/>
    </source>
</evidence>
<dbReference type="SUPFAM" id="SSF51366">
    <property type="entry name" value="Ribulose-phoshate binding barrel"/>
    <property type="match status" value="1"/>
</dbReference>
<organism evidence="11 12">
    <name type="scientific">Bosea lupini</name>
    <dbReference type="NCBI Taxonomy" id="1036779"/>
    <lineage>
        <taxon>Bacteria</taxon>
        <taxon>Pseudomonadati</taxon>
        <taxon>Pseudomonadota</taxon>
        <taxon>Alphaproteobacteria</taxon>
        <taxon>Hyphomicrobiales</taxon>
        <taxon>Boseaceae</taxon>
        <taxon>Bosea</taxon>
    </lineage>
</organism>
<evidence type="ECO:0000256" key="9">
    <source>
        <dbReference type="HAMAP-Rule" id="MF_00135"/>
    </source>
</evidence>
<keyword evidence="12" id="KW-1185">Reference proteome</keyword>
<name>A0A1H7R8K3_9HYPH</name>
<dbReference type="InterPro" id="IPR011060">
    <property type="entry name" value="RibuloseP-bd_barrel"/>
</dbReference>
<evidence type="ECO:0000256" key="8">
    <source>
        <dbReference type="ARBA" id="ARBA00023235"/>
    </source>
</evidence>
<evidence type="ECO:0000256" key="5">
    <source>
        <dbReference type="ARBA" id="ARBA00022605"/>
    </source>
</evidence>
<proteinExistence type="inferred from homology"/>
<dbReference type="Proteomes" id="UP000199664">
    <property type="component" value="Unassembled WGS sequence"/>
</dbReference>
<evidence type="ECO:0000256" key="3">
    <source>
        <dbReference type="ARBA" id="ARBA00012572"/>
    </source>
</evidence>
<dbReference type="EC" id="5.3.1.24" evidence="3 9"/>
<dbReference type="EMBL" id="FOAN01000004">
    <property type="protein sequence ID" value="SEL56600.1"/>
    <property type="molecule type" value="Genomic_DNA"/>
</dbReference>
<keyword evidence="7 9" id="KW-0057">Aromatic amino acid biosynthesis</keyword>
<keyword evidence="6 9" id="KW-0822">Tryptophan biosynthesis</keyword>
<keyword evidence="8 9" id="KW-0413">Isomerase</keyword>
<dbReference type="STRING" id="1036779.SAMN04515666_104297"/>
<dbReference type="Gene3D" id="3.20.20.70">
    <property type="entry name" value="Aldolase class I"/>
    <property type="match status" value="1"/>
</dbReference>
<evidence type="ECO:0000256" key="1">
    <source>
        <dbReference type="ARBA" id="ARBA00001164"/>
    </source>
</evidence>
<comment type="catalytic activity">
    <reaction evidence="1 9">
        <text>N-(5-phospho-beta-D-ribosyl)anthranilate = 1-(2-carboxyphenylamino)-1-deoxy-D-ribulose 5-phosphate</text>
        <dbReference type="Rhea" id="RHEA:21540"/>
        <dbReference type="ChEBI" id="CHEBI:18277"/>
        <dbReference type="ChEBI" id="CHEBI:58613"/>
        <dbReference type="EC" id="5.3.1.24"/>
    </reaction>
</comment>
<dbReference type="NCBIfam" id="NF002295">
    <property type="entry name" value="PRK01222.1-1"/>
    <property type="match status" value="1"/>
</dbReference>
<dbReference type="AlphaFoldDB" id="A0A1H7R8K3"/>
<dbReference type="CDD" id="cd00405">
    <property type="entry name" value="PRAI"/>
    <property type="match status" value="1"/>
</dbReference>
<comment type="similarity">
    <text evidence="9">Belongs to the TrpF family.</text>
</comment>
<dbReference type="InterPro" id="IPR001240">
    <property type="entry name" value="PRAI_dom"/>
</dbReference>
<dbReference type="PANTHER" id="PTHR42894:SF1">
    <property type="entry name" value="N-(5'-PHOSPHORIBOSYL)ANTHRANILATE ISOMERASE"/>
    <property type="match status" value="1"/>
</dbReference>
<dbReference type="RefSeq" id="WP_091835275.1">
    <property type="nucleotide sequence ID" value="NZ_FOAN01000004.1"/>
</dbReference>
<evidence type="ECO:0000256" key="7">
    <source>
        <dbReference type="ARBA" id="ARBA00023141"/>
    </source>
</evidence>
<protein>
    <recommendedName>
        <fullName evidence="4 9">N-(5'-phosphoribosyl)anthranilate isomerase</fullName>
        <shortName evidence="9">PRAI</shortName>
        <ecNumber evidence="3 9">5.3.1.24</ecNumber>
    </recommendedName>
</protein>
<dbReference type="HAMAP" id="MF_00135">
    <property type="entry name" value="PRAI"/>
    <property type="match status" value="1"/>
</dbReference>
<feature type="domain" description="N-(5'phosphoribosyl) anthranilate isomerase (PRAI)" evidence="10">
    <location>
        <begin position="9"/>
        <end position="212"/>
    </location>
</feature>
<evidence type="ECO:0000256" key="2">
    <source>
        <dbReference type="ARBA" id="ARBA00004664"/>
    </source>
</evidence>
<dbReference type="InterPro" id="IPR044643">
    <property type="entry name" value="TrpF_fam"/>
</dbReference>
<accession>A0A1H7R8K3</accession>
<dbReference type="GO" id="GO:0000162">
    <property type="term" value="P:L-tryptophan biosynthetic process"/>
    <property type="evidence" value="ECO:0007669"/>
    <property type="project" value="UniProtKB-UniRule"/>
</dbReference>
<evidence type="ECO:0000256" key="6">
    <source>
        <dbReference type="ARBA" id="ARBA00022822"/>
    </source>
</evidence>
<dbReference type="GO" id="GO:0004640">
    <property type="term" value="F:phosphoribosylanthranilate isomerase activity"/>
    <property type="evidence" value="ECO:0007669"/>
    <property type="project" value="UniProtKB-UniRule"/>
</dbReference>
<dbReference type="OrthoDB" id="9796196at2"/>
<dbReference type="UniPathway" id="UPA00035">
    <property type="reaction ID" value="UER00042"/>
</dbReference>
<keyword evidence="5 9" id="KW-0028">Amino-acid biosynthesis</keyword>
<reference evidence="12" key="1">
    <citation type="submission" date="2016-10" db="EMBL/GenBank/DDBJ databases">
        <authorList>
            <person name="Varghese N."/>
            <person name="Submissions S."/>
        </authorList>
    </citation>
    <scope>NUCLEOTIDE SEQUENCE [LARGE SCALE GENOMIC DNA]</scope>
    <source>
        <strain evidence="12">LMG 26383,CCUG 61248,R- 45681</strain>
    </source>
</reference>
<dbReference type="InterPro" id="IPR013785">
    <property type="entry name" value="Aldolase_TIM"/>
</dbReference>
<gene>
    <name evidence="9" type="primary">trpF</name>
    <name evidence="11" type="ORF">SAMN04515666_104297</name>
</gene>
<evidence type="ECO:0000259" key="10">
    <source>
        <dbReference type="Pfam" id="PF00697"/>
    </source>
</evidence>
<comment type="pathway">
    <text evidence="2 9">Amino-acid biosynthesis; L-tryptophan biosynthesis; L-tryptophan from chorismate: step 3/5.</text>
</comment>
<dbReference type="PANTHER" id="PTHR42894">
    <property type="entry name" value="N-(5'-PHOSPHORIBOSYL)ANTHRANILATE ISOMERASE"/>
    <property type="match status" value="1"/>
</dbReference>
<evidence type="ECO:0000313" key="12">
    <source>
        <dbReference type="Proteomes" id="UP000199664"/>
    </source>
</evidence>
<evidence type="ECO:0000313" key="11">
    <source>
        <dbReference type="EMBL" id="SEL56600.1"/>
    </source>
</evidence>
<sequence>MTHGDAFPIKICGLSTPETLEAALAAGADMIGLNFHPKSPRYVTPQRAAELADQARGRTGIVALVVDYTPEQAAELVRIVRPDWMQLHGKETPEQVAAIKAATGLPVMKALGVATAADLDQVALYHGVADAILLDAKPPKDAAYPGGHGKPFDWNLVAGLDPALAFMLSGGLDPANVSQAIGVVRPAGVDVSSGVERAPGVKDIGRISEFVRAARAAAKALNDDQLKKAGQA</sequence>